<evidence type="ECO:0000256" key="3">
    <source>
        <dbReference type="ARBA" id="ARBA00022839"/>
    </source>
</evidence>
<reference evidence="8" key="1">
    <citation type="journal article" date="2014" name="Genome Announc.">
        <title>Draft genome sequence of the formaldehyde-resistant fungus Byssochlamys spectabilis No. 5 (anamorph Paecilomyces variotii No. 5) (NBRC109023).</title>
        <authorList>
            <person name="Oka T."/>
            <person name="Ekino K."/>
            <person name="Fukuda K."/>
            <person name="Nomura Y."/>
        </authorList>
    </citation>
    <scope>NUCLEOTIDE SEQUENCE [LARGE SCALE GENOMIC DNA]</scope>
    <source>
        <strain evidence="8">No. 5 / NBRC 109023</strain>
    </source>
</reference>
<evidence type="ECO:0000256" key="1">
    <source>
        <dbReference type="ARBA" id="ARBA00022722"/>
    </source>
</evidence>
<organism evidence="7 8">
    <name type="scientific">Byssochlamys spectabilis (strain No. 5 / NBRC 109023)</name>
    <name type="common">Paecilomyces variotii</name>
    <dbReference type="NCBI Taxonomy" id="1356009"/>
    <lineage>
        <taxon>Eukaryota</taxon>
        <taxon>Fungi</taxon>
        <taxon>Dikarya</taxon>
        <taxon>Ascomycota</taxon>
        <taxon>Pezizomycotina</taxon>
        <taxon>Eurotiomycetes</taxon>
        <taxon>Eurotiomycetidae</taxon>
        <taxon>Eurotiales</taxon>
        <taxon>Thermoascaceae</taxon>
        <taxon>Paecilomyces</taxon>
    </lineage>
</organism>
<feature type="compositionally biased region" description="Basic and acidic residues" evidence="5">
    <location>
        <begin position="563"/>
        <end position="574"/>
    </location>
</feature>
<keyword evidence="2" id="KW-0378">Hydrolase</keyword>
<sequence length="602" mass="66623">MSGVAVASIAASNGIQGAVRNDSARSESGSGQGPNANARNLPTRNKRSKKSVSQKTPTVTAATATTAQVQASSLREEASASRQNRPAKNQRNKRIDKSVTCKICGLRFGDKAALEIHVQNAPEHFSDRKTNMSQGSVVTSTSTTAAIVTNADGDRPSVTASISGSSLQRGRQASAGTKKAVSKAELHCAICNRNFYKENGLRMHVETSKEHKANLQKESSEKRLSQEVTVEAAVDDPVFQKPAFQMSTFDAFAFLERASGSMDTMREVSATAADLRQEIETKLPPLIVVDGIQGGWSAISEDMHARILELMRAKCHPVYCLEKNGYVLRESTPEELEGYWRCENCRGCITLPSHSYVPPEDRILHKFNHYAPAPPSSTPRLKPARPAVVLDCEMVEVDYNTSEVVRLCAVDFLSGSVLIDTYVMPTGKITDYRTRYSGVTPSMLSKMKIVGWAAARAELYKFIDDSTILIGQSLNNDLDVLRVVHFNIIDTAIVTQMAVGPECTRRWGLKALCNAFLDREIQNRKTGHECLEDVFATREVLWWCMRFPEKLAVWADAEREAMRKKKEEEEAKRAADKKRKKEENAKEAVEEDKKQGEIETEG</sequence>
<keyword evidence="4" id="KW-0479">Metal-binding</keyword>
<feature type="compositionally biased region" description="Polar residues" evidence="5">
    <location>
        <begin position="26"/>
        <end position="43"/>
    </location>
</feature>
<dbReference type="PANTHER" id="PTHR12801">
    <property type="entry name" value="RNA EXONUCLEASE REXO1 / RECO3 FAMILY MEMBER-RELATED"/>
    <property type="match status" value="1"/>
</dbReference>
<evidence type="ECO:0000256" key="2">
    <source>
        <dbReference type="ARBA" id="ARBA00022801"/>
    </source>
</evidence>
<dbReference type="HOGENOM" id="CLU_453395_0_0_1"/>
<gene>
    <name evidence="7" type="ORF">PVAR5_5664</name>
</gene>
<dbReference type="SUPFAM" id="SSF57667">
    <property type="entry name" value="beta-beta-alpha zinc fingers"/>
    <property type="match status" value="1"/>
</dbReference>
<dbReference type="eggNOG" id="KOG2248">
    <property type="taxonomic scope" value="Eukaryota"/>
</dbReference>
<name>V5G4Q6_BYSSN</name>
<comment type="caution">
    <text evidence="7">The sequence shown here is derived from an EMBL/GenBank/DDBJ whole genome shotgun (WGS) entry which is preliminary data.</text>
</comment>
<dbReference type="InParanoid" id="V5G4Q6"/>
<dbReference type="SMART" id="SM00479">
    <property type="entry name" value="EXOIII"/>
    <property type="match status" value="1"/>
</dbReference>
<keyword evidence="1" id="KW-0540">Nuclease</keyword>
<feature type="region of interest" description="Disordered" evidence="5">
    <location>
        <begin position="563"/>
        <end position="602"/>
    </location>
</feature>
<dbReference type="InterPro" id="IPR012337">
    <property type="entry name" value="RNaseH-like_sf"/>
</dbReference>
<evidence type="ECO:0000313" key="8">
    <source>
        <dbReference type="Proteomes" id="UP000018001"/>
    </source>
</evidence>
<evidence type="ECO:0000259" key="6">
    <source>
        <dbReference type="PROSITE" id="PS50157"/>
    </source>
</evidence>
<dbReference type="SMART" id="SM00355">
    <property type="entry name" value="ZnF_C2H2"/>
    <property type="match status" value="2"/>
</dbReference>
<dbReference type="SUPFAM" id="SSF53098">
    <property type="entry name" value="Ribonuclease H-like"/>
    <property type="match status" value="1"/>
</dbReference>
<proteinExistence type="predicted"/>
<dbReference type="GO" id="GO:0004527">
    <property type="term" value="F:exonuclease activity"/>
    <property type="evidence" value="ECO:0007669"/>
    <property type="project" value="UniProtKB-KW"/>
</dbReference>
<dbReference type="CDD" id="cd06137">
    <property type="entry name" value="DEDDh_RNase"/>
    <property type="match status" value="1"/>
</dbReference>
<dbReference type="GO" id="GO:0005634">
    <property type="term" value="C:nucleus"/>
    <property type="evidence" value="ECO:0007669"/>
    <property type="project" value="TreeGrafter"/>
</dbReference>
<keyword evidence="8" id="KW-1185">Reference proteome</keyword>
<dbReference type="InterPro" id="IPR036236">
    <property type="entry name" value="Znf_C2H2_sf"/>
</dbReference>
<feature type="domain" description="C2H2-type" evidence="6">
    <location>
        <begin position="99"/>
        <end position="129"/>
    </location>
</feature>
<evidence type="ECO:0000256" key="5">
    <source>
        <dbReference type="SAM" id="MobiDB-lite"/>
    </source>
</evidence>
<dbReference type="GO" id="GO:0003676">
    <property type="term" value="F:nucleic acid binding"/>
    <property type="evidence" value="ECO:0007669"/>
    <property type="project" value="InterPro"/>
</dbReference>
<dbReference type="Proteomes" id="UP000018001">
    <property type="component" value="Unassembled WGS sequence"/>
</dbReference>
<dbReference type="InterPro" id="IPR013087">
    <property type="entry name" value="Znf_C2H2_type"/>
</dbReference>
<dbReference type="AlphaFoldDB" id="V5G4Q6"/>
<keyword evidence="4" id="KW-0863">Zinc-finger</keyword>
<evidence type="ECO:0000313" key="7">
    <source>
        <dbReference type="EMBL" id="GAD96996.1"/>
    </source>
</evidence>
<dbReference type="PROSITE" id="PS50157">
    <property type="entry name" value="ZINC_FINGER_C2H2_2"/>
    <property type="match status" value="1"/>
</dbReference>
<dbReference type="InterPro" id="IPR047021">
    <property type="entry name" value="REXO1/3/4-like"/>
</dbReference>
<feature type="compositionally biased region" description="Basic and acidic residues" evidence="5">
    <location>
        <begin position="581"/>
        <end position="602"/>
    </location>
</feature>
<dbReference type="OrthoDB" id="16516at2759"/>
<dbReference type="InterPro" id="IPR013520">
    <property type="entry name" value="Ribonucl_H"/>
</dbReference>
<dbReference type="GO" id="GO:0006364">
    <property type="term" value="P:rRNA processing"/>
    <property type="evidence" value="ECO:0007669"/>
    <property type="project" value="TreeGrafter"/>
</dbReference>
<dbReference type="Gene3D" id="3.30.420.10">
    <property type="entry name" value="Ribonuclease H-like superfamily/Ribonuclease H"/>
    <property type="match status" value="1"/>
</dbReference>
<dbReference type="GO" id="GO:0000027">
    <property type="term" value="P:ribosomal large subunit assembly"/>
    <property type="evidence" value="ECO:0007669"/>
    <property type="project" value="TreeGrafter"/>
</dbReference>
<dbReference type="Pfam" id="PF00929">
    <property type="entry name" value="RNase_T"/>
    <property type="match status" value="1"/>
</dbReference>
<keyword evidence="4" id="KW-0862">Zinc</keyword>
<feature type="region of interest" description="Disordered" evidence="5">
    <location>
        <begin position="13"/>
        <end position="94"/>
    </location>
</feature>
<feature type="compositionally biased region" description="Low complexity" evidence="5">
    <location>
        <begin position="58"/>
        <end position="73"/>
    </location>
</feature>
<dbReference type="GO" id="GO:0008270">
    <property type="term" value="F:zinc ion binding"/>
    <property type="evidence" value="ECO:0007669"/>
    <property type="project" value="UniProtKB-KW"/>
</dbReference>
<dbReference type="PANTHER" id="PTHR12801:SF114">
    <property type="entry name" value="EXONUCLEASE, PUTATIVE (AFU_ORTHOLOGUE AFUA_7G00870)-RELATED"/>
    <property type="match status" value="1"/>
</dbReference>
<evidence type="ECO:0000256" key="4">
    <source>
        <dbReference type="PROSITE-ProRule" id="PRU00042"/>
    </source>
</evidence>
<dbReference type="EMBL" id="BAUL01000181">
    <property type="protein sequence ID" value="GAD96996.1"/>
    <property type="molecule type" value="Genomic_DNA"/>
</dbReference>
<dbReference type="Pfam" id="PF12874">
    <property type="entry name" value="zf-met"/>
    <property type="match status" value="1"/>
</dbReference>
<accession>V5G4Q6</accession>
<dbReference type="InterPro" id="IPR036397">
    <property type="entry name" value="RNaseH_sf"/>
</dbReference>
<dbReference type="Gene3D" id="3.30.160.60">
    <property type="entry name" value="Classic Zinc Finger"/>
    <property type="match status" value="1"/>
</dbReference>
<protein>
    <submittedName>
        <fullName evidence="7">RNA exonuclease, putative</fullName>
    </submittedName>
</protein>
<keyword evidence="3 7" id="KW-0269">Exonuclease</keyword>